<dbReference type="AlphaFoldDB" id="A0A841AIK7"/>
<accession>A0A841AIK7</accession>
<dbReference type="InterPro" id="IPR036291">
    <property type="entry name" value="NAD(P)-bd_dom_sf"/>
</dbReference>
<dbReference type="PRINTS" id="PR00081">
    <property type="entry name" value="GDHRDH"/>
</dbReference>
<gene>
    <name evidence="3" type="ORF">HD599_000501</name>
</gene>
<name>A0A841AIK7_9MICO</name>
<dbReference type="EMBL" id="JACHMJ010000001">
    <property type="protein sequence ID" value="MBB5842178.1"/>
    <property type="molecule type" value="Genomic_DNA"/>
</dbReference>
<sequence length="269" mass="27232">MTHTVITGGASGIGESLALRLAATGQRVSVLDRTAPENCPWWAALDESSRGAWVVVDIADEKAVAAAIDEIGAVPIDGLVTCAGVASRENVLDVTTEEFTRTMSINLGGTLAAVQAVARHLVAGDRPGSIVTVASTAGIGYVAGLGVAYHASKAAVLGVTWSLAGDLAKYGIRVNAIAPGVVRTPMTVGQRGAQGEERLGRRAPAGRLAEPDELAAAAAWLLSSAAGFTTGHVLPVEGGQVASAGAPLAGYEPSPIDSRDIPHLARSTS</sequence>
<protein>
    <submittedName>
        <fullName evidence="3">NAD(P)-dependent dehydrogenase (Short-subunit alcohol dehydrogenase family)</fullName>
    </submittedName>
</protein>
<evidence type="ECO:0000256" key="2">
    <source>
        <dbReference type="ARBA" id="ARBA00023002"/>
    </source>
</evidence>
<keyword evidence="4" id="KW-1185">Reference proteome</keyword>
<comment type="similarity">
    <text evidence="1">Belongs to the short-chain dehydrogenases/reductases (SDR) family.</text>
</comment>
<dbReference type="PANTHER" id="PTHR42760">
    <property type="entry name" value="SHORT-CHAIN DEHYDROGENASES/REDUCTASES FAMILY MEMBER"/>
    <property type="match status" value="1"/>
</dbReference>
<dbReference type="CDD" id="cd05233">
    <property type="entry name" value="SDR_c"/>
    <property type="match status" value="1"/>
</dbReference>
<evidence type="ECO:0000313" key="4">
    <source>
        <dbReference type="Proteomes" id="UP000536685"/>
    </source>
</evidence>
<dbReference type="PANTHER" id="PTHR42760:SF135">
    <property type="entry name" value="BLL7886 PROTEIN"/>
    <property type="match status" value="1"/>
</dbReference>
<proteinExistence type="inferred from homology"/>
<evidence type="ECO:0000256" key="1">
    <source>
        <dbReference type="ARBA" id="ARBA00006484"/>
    </source>
</evidence>
<keyword evidence="2" id="KW-0560">Oxidoreductase</keyword>
<dbReference type="GO" id="GO:0030497">
    <property type="term" value="P:fatty acid elongation"/>
    <property type="evidence" value="ECO:0007669"/>
    <property type="project" value="TreeGrafter"/>
</dbReference>
<dbReference type="GO" id="GO:0016616">
    <property type="term" value="F:oxidoreductase activity, acting on the CH-OH group of donors, NAD or NADP as acceptor"/>
    <property type="evidence" value="ECO:0007669"/>
    <property type="project" value="TreeGrafter"/>
</dbReference>
<evidence type="ECO:0000313" key="3">
    <source>
        <dbReference type="EMBL" id="MBB5842178.1"/>
    </source>
</evidence>
<dbReference type="RefSeq" id="WP_184233347.1">
    <property type="nucleotide sequence ID" value="NZ_JACHMJ010000001.1"/>
</dbReference>
<dbReference type="PRINTS" id="PR00080">
    <property type="entry name" value="SDRFAMILY"/>
</dbReference>
<dbReference type="FunFam" id="3.40.50.720:FF:000084">
    <property type="entry name" value="Short-chain dehydrogenase reductase"/>
    <property type="match status" value="1"/>
</dbReference>
<dbReference type="SUPFAM" id="SSF51735">
    <property type="entry name" value="NAD(P)-binding Rossmann-fold domains"/>
    <property type="match status" value="1"/>
</dbReference>
<organism evidence="3 4">
    <name type="scientific">Conyzicola lurida</name>
    <dbReference type="NCBI Taxonomy" id="1172621"/>
    <lineage>
        <taxon>Bacteria</taxon>
        <taxon>Bacillati</taxon>
        <taxon>Actinomycetota</taxon>
        <taxon>Actinomycetes</taxon>
        <taxon>Micrococcales</taxon>
        <taxon>Microbacteriaceae</taxon>
        <taxon>Conyzicola</taxon>
    </lineage>
</organism>
<dbReference type="InterPro" id="IPR002347">
    <property type="entry name" value="SDR_fam"/>
</dbReference>
<dbReference type="Proteomes" id="UP000536685">
    <property type="component" value="Unassembled WGS sequence"/>
</dbReference>
<dbReference type="Gene3D" id="3.40.50.720">
    <property type="entry name" value="NAD(P)-binding Rossmann-like Domain"/>
    <property type="match status" value="1"/>
</dbReference>
<comment type="caution">
    <text evidence="3">The sequence shown here is derived from an EMBL/GenBank/DDBJ whole genome shotgun (WGS) entry which is preliminary data.</text>
</comment>
<reference evidence="3 4" key="1">
    <citation type="submission" date="2020-08" db="EMBL/GenBank/DDBJ databases">
        <title>Sequencing the genomes of 1000 actinobacteria strains.</title>
        <authorList>
            <person name="Klenk H.-P."/>
        </authorList>
    </citation>
    <scope>NUCLEOTIDE SEQUENCE [LARGE SCALE GENOMIC DNA]</scope>
    <source>
        <strain evidence="3 4">DSM 105784</strain>
    </source>
</reference>
<dbReference type="Pfam" id="PF13561">
    <property type="entry name" value="adh_short_C2"/>
    <property type="match status" value="1"/>
</dbReference>